<organism evidence="1 2">
    <name type="scientific">Adhaeribacter pallidiroseus</name>
    <dbReference type="NCBI Taxonomy" id="2072847"/>
    <lineage>
        <taxon>Bacteria</taxon>
        <taxon>Pseudomonadati</taxon>
        <taxon>Bacteroidota</taxon>
        <taxon>Cytophagia</taxon>
        <taxon>Cytophagales</taxon>
        <taxon>Hymenobacteraceae</taxon>
        <taxon>Adhaeribacter</taxon>
    </lineage>
</organism>
<proteinExistence type="predicted"/>
<accession>A0A369QNT2</accession>
<dbReference type="EMBL" id="QASA01000001">
    <property type="protein sequence ID" value="RDC64509.1"/>
    <property type="molecule type" value="Genomic_DNA"/>
</dbReference>
<evidence type="ECO:0000313" key="2">
    <source>
        <dbReference type="Proteomes" id="UP000253919"/>
    </source>
</evidence>
<keyword evidence="2" id="KW-1185">Reference proteome</keyword>
<dbReference type="OrthoDB" id="9803723at2"/>
<comment type="caution">
    <text evidence="1">The sequence shown here is derived from an EMBL/GenBank/DDBJ whole genome shotgun (WGS) entry which is preliminary data.</text>
</comment>
<name>A0A369QNT2_9BACT</name>
<dbReference type="Proteomes" id="UP000253919">
    <property type="component" value="Unassembled WGS sequence"/>
</dbReference>
<dbReference type="AlphaFoldDB" id="A0A369QNT2"/>
<dbReference type="RefSeq" id="WP_115373655.1">
    <property type="nucleotide sequence ID" value="NZ_QASA01000001.1"/>
</dbReference>
<protein>
    <submittedName>
        <fullName evidence="1">Uncharacterized protein</fullName>
    </submittedName>
</protein>
<gene>
    <name evidence="1" type="ORF">AHMF7616_03123</name>
</gene>
<reference evidence="1 2" key="1">
    <citation type="submission" date="2018-04" db="EMBL/GenBank/DDBJ databases">
        <title>Adhaeribacter sp. HMF7616 genome sequencing and assembly.</title>
        <authorList>
            <person name="Kang H."/>
            <person name="Kang J."/>
            <person name="Cha I."/>
            <person name="Kim H."/>
            <person name="Joh K."/>
        </authorList>
    </citation>
    <scope>NUCLEOTIDE SEQUENCE [LARGE SCALE GENOMIC DNA]</scope>
    <source>
        <strain evidence="1 2">HMF7616</strain>
    </source>
</reference>
<sequence length="172" mass="19982">MLEYKLGLNDKMQEYDLIILKLYEVDPFLQVKAYDFTKSEVPLCKSATQIESTLNLLVQNYPTDTKIPYPENGPLYCGSDYLLRVEFSNGEESVIDFTPFRITKGLEELVNFLEAGDYKTNFNLIGEPVNKLLLSNQYKMIIKQRVGIMEYPKVVSLETILQQYKKDKLKQE</sequence>
<evidence type="ECO:0000313" key="1">
    <source>
        <dbReference type="EMBL" id="RDC64509.1"/>
    </source>
</evidence>